<reference evidence="3 4" key="1">
    <citation type="submission" date="2018-10" db="EMBL/GenBank/DDBJ databases">
        <title>Genomic Encyclopedia of Archaeal and Bacterial Type Strains, Phase II (KMG-II): from individual species to whole genera.</title>
        <authorList>
            <person name="Goeker M."/>
        </authorList>
    </citation>
    <scope>NUCLEOTIDE SEQUENCE [LARGE SCALE GENOMIC DNA]</scope>
    <source>
        <strain evidence="3 4">DSM 29466</strain>
    </source>
</reference>
<evidence type="ECO:0000256" key="1">
    <source>
        <dbReference type="SAM" id="MobiDB-lite"/>
    </source>
</evidence>
<keyword evidence="4" id="KW-1185">Reference proteome</keyword>
<name>A0A497X769_9RHOB</name>
<proteinExistence type="predicted"/>
<comment type="caution">
    <text evidence="3">The sequence shown here is derived from an EMBL/GenBank/DDBJ whole genome shotgun (WGS) entry which is preliminary data.</text>
</comment>
<dbReference type="AlphaFoldDB" id="A0A497X769"/>
<gene>
    <name evidence="3" type="ORF">BCF46_0937</name>
</gene>
<organism evidence="3 4">
    <name type="scientific">Litoreibacter meonggei</name>
    <dbReference type="NCBI Taxonomy" id="1049199"/>
    <lineage>
        <taxon>Bacteria</taxon>
        <taxon>Pseudomonadati</taxon>
        <taxon>Pseudomonadota</taxon>
        <taxon>Alphaproteobacteria</taxon>
        <taxon>Rhodobacterales</taxon>
        <taxon>Roseobacteraceae</taxon>
        <taxon>Litoreibacter</taxon>
    </lineage>
</organism>
<accession>A0A497X769</accession>
<feature type="chain" id="PRO_5019736038" evidence="2">
    <location>
        <begin position="29"/>
        <end position="121"/>
    </location>
</feature>
<dbReference type="RefSeq" id="WP_121022132.1">
    <property type="nucleotide sequence ID" value="NZ_RCCE01000001.1"/>
</dbReference>
<evidence type="ECO:0000256" key="2">
    <source>
        <dbReference type="SAM" id="SignalP"/>
    </source>
</evidence>
<keyword evidence="2" id="KW-0732">Signal</keyword>
<feature type="signal peptide" evidence="2">
    <location>
        <begin position="1"/>
        <end position="28"/>
    </location>
</feature>
<sequence length="121" mass="13177">MSIFAAVFKRIQLFFFAFTLAASSMMFAGMASGKLERGEVYMGLAEKFATYFASNTTLMEMIAGGDQLTGLDARPNRGGYSSVGPSISRREGPQAAHSSLQALRQRQIQHVIQSEDHYTGG</sequence>
<feature type="region of interest" description="Disordered" evidence="1">
    <location>
        <begin position="73"/>
        <end position="100"/>
    </location>
</feature>
<dbReference type="Proteomes" id="UP000269157">
    <property type="component" value="Unassembled WGS sequence"/>
</dbReference>
<evidence type="ECO:0000313" key="4">
    <source>
        <dbReference type="Proteomes" id="UP000269157"/>
    </source>
</evidence>
<evidence type="ECO:0000313" key="3">
    <source>
        <dbReference type="EMBL" id="RLJ60733.1"/>
    </source>
</evidence>
<dbReference type="EMBL" id="RCCE01000001">
    <property type="protein sequence ID" value="RLJ60733.1"/>
    <property type="molecule type" value="Genomic_DNA"/>
</dbReference>
<dbReference type="OrthoDB" id="7857152at2"/>
<protein>
    <submittedName>
        <fullName evidence="3">Uncharacterized protein</fullName>
    </submittedName>
</protein>